<dbReference type="Proteomes" id="UP000694232">
    <property type="component" value="Chromosome 1"/>
</dbReference>
<organism evidence="2 3">
    <name type="scientific">Vibrio ostreae</name>
    <dbReference type="NCBI Taxonomy" id="2841925"/>
    <lineage>
        <taxon>Bacteria</taxon>
        <taxon>Pseudomonadati</taxon>
        <taxon>Pseudomonadota</taxon>
        <taxon>Gammaproteobacteria</taxon>
        <taxon>Vibrionales</taxon>
        <taxon>Vibrionaceae</taxon>
        <taxon>Vibrio</taxon>
    </lineage>
</organism>
<evidence type="ECO:0000313" key="2">
    <source>
        <dbReference type="EMBL" id="QXO18015.1"/>
    </source>
</evidence>
<dbReference type="EMBL" id="CP076643">
    <property type="protein sequence ID" value="QXO18015.1"/>
    <property type="molecule type" value="Genomic_DNA"/>
</dbReference>
<dbReference type="RefSeq" id="WP_218562773.1">
    <property type="nucleotide sequence ID" value="NZ_CP076643.1"/>
</dbReference>
<proteinExistence type="predicted"/>
<dbReference type="PANTHER" id="PTHR40590:SF1">
    <property type="entry name" value="CYTOPLASMIC PROTEIN"/>
    <property type="match status" value="1"/>
</dbReference>
<accession>A0A975YNY7</accession>
<reference evidence="2" key="1">
    <citation type="submission" date="2021-06" db="EMBL/GenBank/DDBJ databases">
        <title>Vibrio nov. sp., novel gut bacterium isolated from Yellow Sea oyster.</title>
        <authorList>
            <person name="Muhammad N."/>
            <person name="Nguyen T.H."/>
            <person name="Lee Y.-J."/>
            <person name="Ko J."/>
            <person name="Kim S.-G."/>
        </authorList>
    </citation>
    <scope>NUCLEOTIDE SEQUENCE</scope>
    <source>
        <strain evidence="2">OG9-811</strain>
    </source>
</reference>
<gene>
    <name evidence="2" type="ORF">KNV97_06795</name>
</gene>
<keyword evidence="3" id="KW-1185">Reference proteome</keyword>
<dbReference type="Pfam" id="PF01963">
    <property type="entry name" value="TraB_PrgY_gumN"/>
    <property type="match status" value="1"/>
</dbReference>
<name>A0A975YNY7_9VIBR</name>
<sequence length="290" mass="32297">MTGISRIIATCCLLAAFSLQAEPLYWQASKGDLQLTIFGSIHVGEPKMYPLPQPVYQALQDADGLIVEADIRDNQHIRYPSGQPSAEQVLSDEQVFMLDKVVKDLGQDGKVFRQLAPWKAALSIQLLQLQQLGFHPTQGVDAVLMDKAIKTNKPIVALESVQFQVDLLTKQPDAGQEMLTALLDDWEKNQAMTECMIDSWIAGDADNLNSMAQLTEMSPELEQAMVQNRNRDWADKLASGQLLPQSQGQYLMVVGTLHLVGQDSLLSMLQQRGFTVHKRNHSQAADCQFY</sequence>
<keyword evidence="1" id="KW-0732">Signal</keyword>
<dbReference type="InterPro" id="IPR002816">
    <property type="entry name" value="TraB/PrgY/GumN_fam"/>
</dbReference>
<dbReference type="InterPro" id="IPR047111">
    <property type="entry name" value="YbaP-like"/>
</dbReference>
<evidence type="ECO:0000256" key="1">
    <source>
        <dbReference type="SAM" id="SignalP"/>
    </source>
</evidence>
<evidence type="ECO:0000313" key="3">
    <source>
        <dbReference type="Proteomes" id="UP000694232"/>
    </source>
</evidence>
<feature type="chain" id="PRO_5036940161" evidence="1">
    <location>
        <begin position="22"/>
        <end position="290"/>
    </location>
</feature>
<dbReference type="KEGG" id="vos:KNV97_06795"/>
<dbReference type="AlphaFoldDB" id="A0A975YNY7"/>
<dbReference type="CDD" id="cd14789">
    <property type="entry name" value="Tiki"/>
    <property type="match status" value="1"/>
</dbReference>
<dbReference type="PANTHER" id="PTHR40590">
    <property type="entry name" value="CYTOPLASMIC PROTEIN-RELATED"/>
    <property type="match status" value="1"/>
</dbReference>
<feature type="signal peptide" evidence="1">
    <location>
        <begin position="1"/>
        <end position="21"/>
    </location>
</feature>
<protein>
    <submittedName>
        <fullName evidence="2">TraB/GumN family protein</fullName>
    </submittedName>
</protein>